<proteinExistence type="predicted"/>
<dbReference type="InterPro" id="IPR000914">
    <property type="entry name" value="SBP_5_dom"/>
</dbReference>
<dbReference type="PANTHER" id="PTHR30290">
    <property type="entry name" value="PERIPLASMIC BINDING COMPONENT OF ABC TRANSPORTER"/>
    <property type="match status" value="1"/>
</dbReference>
<dbReference type="Gene3D" id="3.40.190.10">
    <property type="entry name" value="Periplasmic binding protein-like II"/>
    <property type="match status" value="1"/>
</dbReference>
<accession>A0A537LY36</accession>
<dbReference type="GO" id="GO:0015833">
    <property type="term" value="P:peptide transport"/>
    <property type="evidence" value="ECO:0007669"/>
    <property type="project" value="TreeGrafter"/>
</dbReference>
<dbReference type="InterPro" id="IPR039424">
    <property type="entry name" value="SBP_5"/>
</dbReference>
<dbReference type="Proteomes" id="UP000320393">
    <property type="component" value="Unassembled WGS sequence"/>
</dbReference>
<dbReference type="GO" id="GO:1904680">
    <property type="term" value="F:peptide transmembrane transporter activity"/>
    <property type="evidence" value="ECO:0007669"/>
    <property type="project" value="TreeGrafter"/>
</dbReference>
<organism evidence="2 3">
    <name type="scientific">Candidatus Segetimicrobium genomatis</name>
    <dbReference type="NCBI Taxonomy" id="2569760"/>
    <lineage>
        <taxon>Bacteria</taxon>
        <taxon>Bacillati</taxon>
        <taxon>Candidatus Sysuimicrobiota</taxon>
        <taxon>Candidatus Sysuimicrobiia</taxon>
        <taxon>Candidatus Sysuimicrobiales</taxon>
        <taxon>Candidatus Segetimicrobiaceae</taxon>
        <taxon>Candidatus Segetimicrobium</taxon>
    </lineage>
</organism>
<name>A0A537LY36_9BACT</name>
<dbReference type="Pfam" id="PF00496">
    <property type="entry name" value="SBP_bac_5"/>
    <property type="match status" value="1"/>
</dbReference>
<dbReference type="AlphaFoldDB" id="A0A537LY36"/>
<dbReference type="EMBL" id="VBAM01000172">
    <property type="protein sequence ID" value="TMJ12916.1"/>
    <property type="molecule type" value="Genomic_DNA"/>
</dbReference>
<feature type="domain" description="Solute-binding protein family 5" evidence="1">
    <location>
        <begin position="2"/>
        <end position="221"/>
    </location>
</feature>
<protein>
    <recommendedName>
        <fullName evidence="1">Solute-binding protein family 5 domain-containing protein</fullName>
    </recommendedName>
</protein>
<dbReference type="SUPFAM" id="SSF53850">
    <property type="entry name" value="Periplasmic binding protein-like II"/>
    <property type="match status" value="1"/>
</dbReference>
<reference evidence="2 3" key="1">
    <citation type="journal article" date="2019" name="Nat. Microbiol.">
        <title>Mediterranean grassland soil C-N compound turnover is dependent on rainfall and depth, and is mediated by genomically divergent microorganisms.</title>
        <authorList>
            <person name="Diamond S."/>
            <person name="Andeer P.F."/>
            <person name="Li Z."/>
            <person name="Crits-Christoph A."/>
            <person name="Burstein D."/>
            <person name="Anantharaman K."/>
            <person name="Lane K.R."/>
            <person name="Thomas B.C."/>
            <person name="Pan C."/>
            <person name="Northen T.R."/>
            <person name="Banfield J.F."/>
        </authorList>
    </citation>
    <scope>NUCLEOTIDE SEQUENCE [LARGE SCALE GENOMIC DNA]</scope>
    <source>
        <strain evidence="2">NP_5</strain>
    </source>
</reference>
<sequence>MPYLDGMVFKVLTEDNTRVAALRAGQIQYAHLEPQGMEQVKGIPGIAALKSPNAWVSLHYINVSRKPLSDARVRRAMRMAVDTNEVIQKAVFGQGVPSGPVPTGYGDWYLDPRTLPYLRPDIEGAKKLLAEAGYPAGFKIEIKCSPQYPEFVTTTLVIQEAVKKIGVDVQVVQQEWGTFVKDHNTELQTKGREGGDIFASANTFRPDPDGYLYPYFHSAGGLNDGGFRDPHLDPLMQ</sequence>
<gene>
    <name evidence="2" type="ORF">E6H02_05575</name>
</gene>
<evidence type="ECO:0000313" key="3">
    <source>
        <dbReference type="Proteomes" id="UP000320393"/>
    </source>
</evidence>
<evidence type="ECO:0000259" key="1">
    <source>
        <dbReference type="Pfam" id="PF00496"/>
    </source>
</evidence>
<evidence type="ECO:0000313" key="2">
    <source>
        <dbReference type="EMBL" id="TMJ12916.1"/>
    </source>
</evidence>
<comment type="caution">
    <text evidence="2">The sequence shown here is derived from an EMBL/GenBank/DDBJ whole genome shotgun (WGS) entry which is preliminary data.</text>
</comment>
<dbReference type="Gene3D" id="3.10.105.10">
    <property type="entry name" value="Dipeptide-binding Protein, Domain 3"/>
    <property type="match status" value="1"/>
</dbReference>